<comment type="caution">
    <text evidence="6">The sequence shown here is derived from an EMBL/GenBank/DDBJ whole genome shotgun (WGS) entry which is preliminary data.</text>
</comment>
<dbReference type="Proteomes" id="UP000254720">
    <property type="component" value="Unassembled WGS sequence"/>
</dbReference>
<dbReference type="GO" id="GO:0003700">
    <property type="term" value="F:DNA-binding transcription factor activity"/>
    <property type="evidence" value="ECO:0007669"/>
    <property type="project" value="InterPro"/>
</dbReference>
<dbReference type="RefSeq" id="WP_114833377.1">
    <property type="nucleotide sequence ID" value="NZ_LR699114.1"/>
</dbReference>
<dbReference type="OrthoDB" id="9802039at2"/>
<dbReference type="Pfam" id="PF13411">
    <property type="entry name" value="MerR_1"/>
    <property type="match status" value="1"/>
</dbReference>
<protein>
    <submittedName>
        <fullName evidence="6">MerR-like DNA binding protein</fullName>
    </submittedName>
</protein>
<feature type="domain" description="HTH merR-type" evidence="5">
    <location>
        <begin position="30"/>
        <end position="96"/>
    </location>
</feature>
<evidence type="ECO:0000256" key="2">
    <source>
        <dbReference type="ARBA" id="ARBA00023015"/>
    </source>
</evidence>
<keyword evidence="4" id="KW-0804">Transcription</keyword>
<dbReference type="SUPFAM" id="SSF46955">
    <property type="entry name" value="Putative DNA-binding domain"/>
    <property type="match status" value="1"/>
</dbReference>
<evidence type="ECO:0000259" key="5">
    <source>
        <dbReference type="PROSITE" id="PS50937"/>
    </source>
</evidence>
<keyword evidence="1" id="KW-0678">Repressor</keyword>
<keyword evidence="3" id="KW-0238">DNA-binding</keyword>
<dbReference type="EMBL" id="QQAX01000001">
    <property type="protein sequence ID" value="RDI48873.1"/>
    <property type="molecule type" value="Genomic_DNA"/>
</dbReference>
<evidence type="ECO:0000256" key="3">
    <source>
        <dbReference type="ARBA" id="ARBA00023125"/>
    </source>
</evidence>
<dbReference type="SMART" id="SM00422">
    <property type="entry name" value="HTH_MERR"/>
    <property type="match status" value="1"/>
</dbReference>
<name>A0A370GZ01_9COXI</name>
<dbReference type="InterPro" id="IPR009061">
    <property type="entry name" value="DNA-bd_dom_put_sf"/>
</dbReference>
<dbReference type="PROSITE" id="PS50937">
    <property type="entry name" value="HTH_MERR_2"/>
    <property type="match status" value="1"/>
</dbReference>
<dbReference type="InterPro" id="IPR000551">
    <property type="entry name" value="MerR-type_HTH_dom"/>
</dbReference>
<keyword evidence="2" id="KW-0805">Transcription regulation</keyword>
<evidence type="ECO:0000313" key="7">
    <source>
        <dbReference type="Proteomes" id="UP000254720"/>
    </source>
</evidence>
<evidence type="ECO:0000313" key="6">
    <source>
        <dbReference type="EMBL" id="RDI48873.1"/>
    </source>
</evidence>
<accession>A0A370GZ01</accession>
<keyword evidence="7" id="KW-1185">Reference proteome</keyword>
<dbReference type="InterPro" id="IPR047057">
    <property type="entry name" value="MerR_fam"/>
</dbReference>
<gene>
    <name evidence="6" type="ORF">C8D86_101156</name>
</gene>
<dbReference type="PANTHER" id="PTHR30204">
    <property type="entry name" value="REDOX-CYCLING DRUG-SENSING TRANSCRIPTIONAL ACTIVATOR SOXR"/>
    <property type="match status" value="1"/>
</dbReference>
<proteinExistence type="predicted"/>
<reference evidence="6 7" key="1">
    <citation type="submission" date="2018-07" db="EMBL/GenBank/DDBJ databases">
        <title>Genomic Encyclopedia of Type Strains, Phase IV (KMG-IV): sequencing the most valuable type-strain genomes for metagenomic binning, comparative biology and taxonomic classification.</title>
        <authorList>
            <person name="Goeker M."/>
        </authorList>
    </citation>
    <scope>NUCLEOTIDE SEQUENCE [LARGE SCALE GENOMIC DNA]</scope>
    <source>
        <strain evidence="6 7">DSM 16500</strain>
    </source>
</reference>
<dbReference type="Gene3D" id="1.10.1660.10">
    <property type="match status" value="1"/>
</dbReference>
<sequence>MAKKNQKIQSVKEKSVLSDYDFLSKLIVGIGEVSKITGIPQRQLRYWQEKGLIQTADEAGSTIRRFDYLEIKKILLIKELLEEGYTLEAAAKKIEKRMESINSAFKKLKKLS</sequence>
<organism evidence="6 7">
    <name type="scientific">Aquicella lusitana</name>
    <dbReference type="NCBI Taxonomy" id="254246"/>
    <lineage>
        <taxon>Bacteria</taxon>
        <taxon>Pseudomonadati</taxon>
        <taxon>Pseudomonadota</taxon>
        <taxon>Gammaproteobacteria</taxon>
        <taxon>Legionellales</taxon>
        <taxon>Coxiellaceae</taxon>
        <taxon>Aquicella</taxon>
    </lineage>
</organism>
<dbReference type="CDD" id="cd01105">
    <property type="entry name" value="HTH_GlnR-like"/>
    <property type="match status" value="1"/>
</dbReference>
<dbReference type="PANTHER" id="PTHR30204:SF69">
    <property type="entry name" value="MERR-FAMILY TRANSCRIPTIONAL REGULATOR"/>
    <property type="match status" value="1"/>
</dbReference>
<evidence type="ECO:0000256" key="4">
    <source>
        <dbReference type="ARBA" id="ARBA00023163"/>
    </source>
</evidence>
<dbReference type="AlphaFoldDB" id="A0A370GZ01"/>
<dbReference type="GO" id="GO:0003677">
    <property type="term" value="F:DNA binding"/>
    <property type="evidence" value="ECO:0007669"/>
    <property type="project" value="UniProtKB-KW"/>
</dbReference>
<evidence type="ECO:0000256" key="1">
    <source>
        <dbReference type="ARBA" id="ARBA00022491"/>
    </source>
</evidence>